<sequence length="320" mass="36360">MYFVCSMGDLFHESAPFEWIDKIFAVMALCPQHTFQVLTKRPERMAEYFNKENEDLRGDGMAGAMCDWIAGGGLSDDMLNRWCKDHGVSRKWRDKINDNRNIWCNATWQKPLWSLPNVWLGTTAENQEMADERIPHLLKCPAAKHFVSIEPMLSEVKYIDYVIAKCPECGRRLLVNRDISDDRPKDFITACSTCMEHRDITARVDWVICGGESGPGARPMRPDWARSVRDQCKAAGVPFFFKQWGAWLPLGQGGSAAGSWIDNSRKTKGGEPIYKVTDGYDNLIGYGISYHFEPEGTCYRIGKKKAGSLLDGKQHKEYPT</sequence>
<evidence type="ECO:0008006" key="2">
    <source>
        <dbReference type="Google" id="ProtNLM"/>
    </source>
</evidence>
<dbReference type="EMBL" id="LAZR01021905">
    <property type="protein sequence ID" value="KKL83710.1"/>
    <property type="molecule type" value="Genomic_DNA"/>
</dbReference>
<name>A0A0F9HPT8_9ZZZZ</name>
<comment type="caution">
    <text evidence="1">The sequence shown here is derived from an EMBL/GenBank/DDBJ whole genome shotgun (WGS) entry which is preliminary data.</text>
</comment>
<feature type="non-terminal residue" evidence="1">
    <location>
        <position position="1"/>
    </location>
</feature>
<proteinExistence type="predicted"/>
<gene>
    <name evidence="1" type="ORF">LCGC14_1971980</name>
</gene>
<dbReference type="Pfam" id="PF07505">
    <property type="entry name" value="DUF5131"/>
    <property type="match status" value="1"/>
</dbReference>
<organism evidence="1">
    <name type="scientific">marine sediment metagenome</name>
    <dbReference type="NCBI Taxonomy" id="412755"/>
    <lineage>
        <taxon>unclassified sequences</taxon>
        <taxon>metagenomes</taxon>
        <taxon>ecological metagenomes</taxon>
    </lineage>
</organism>
<evidence type="ECO:0000313" key="1">
    <source>
        <dbReference type="EMBL" id="KKL83710.1"/>
    </source>
</evidence>
<dbReference type="InterPro" id="IPR011101">
    <property type="entry name" value="DUF5131"/>
</dbReference>
<reference evidence="1" key="1">
    <citation type="journal article" date="2015" name="Nature">
        <title>Complex archaea that bridge the gap between prokaryotes and eukaryotes.</title>
        <authorList>
            <person name="Spang A."/>
            <person name="Saw J.H."/>
            <person name="Jorgensen S.L."/>
            <person name="Zaremba-Niedzwiedzka K."/>
            <person name="Martijn J."/>
            <person name="Lind A.E."/>
            <person name="van Eijk R."/>
            <person name="Schleper C."/>
            <person name="Guy L."/>
            <person name="Ettema T.J."/>
        </authorList>
    </citation>
    <scope>NUCLEOTIDE SEQUENCE</scope>
</reference>
<dbReference type="AlphaFoldDB" id="A0A0F9HPT8"/>
<protein>
    <recommendedName>
        <fullName evidence="2">Phage protein Gp37/Gp68</fullName>
    </recommendedName>
</protein>
<accession>A0A0F9HPT8</accession>